<feature type="transmembrane region" description="Helical" evidence="5">
    <location>
        <begin position="336"/>
        <end position="359"/>
    </location>
</feature>
<feature type="transmembrane region" description="Helical" evidence="5">
    <location>
        <begin position="21"/>
        <end position="43"/>
    </location>
</feature>
<feature type="transmembrane region" description="Helical" evidence="5">
    <location>
        <begin position="116"/>
        <end position="137"/>
    </location>
</feature>
<feature type="transmembrane region" description="Helical" evidence="5">
    <location>
        <begin position="433"/>
        <end position="454"/>
    </location>
</feature>
<feature type="transmembrane region" description="Helical" evidence="5">
    <location>
        <begin position="210"/>
        <end position="229"/>
    </location>
</feature>
<feature type="transmembrane region" description="Helical" evidence="5">
    <location>
        <begin position="306"/>
        <end position="324"/>
    </location>
</feature>
<feature type="transmembrane region" description="Helical" evidence="5">
    <location>
        <begin position="365"/>
        <end position="389"/>
    </location>
</feature>
<evidence type="ECO:0000313" key="7">
    <source>
        <dbReference type="EMBL" id="MFC4130571.1"/>
    </source>
</evidence>
<keyword evidence="2 5" id="KW-0812">Transmembrane</keyword>
<dbReference type="InterPro" id="IPR020846">
    <property type="entry name" value="MFS_dom"/>
</dbReference>
<reference evidence="8" key="1">
    <citation type="journal article" date="2019" name="Int. J. Syst. Evol. Microbiol.">
        <title>The Global Catalogue of Microorganisms (GCM) 10K type strain sequencing project: providing services to taxonomists for standard genome sequencing and annotation.</title>
        <authorList>
            <consortium name="The Broad Institute Genomics Platform"/>
            <consortium name="The Broad Institute Genome Sequencing Center for Infectious Disease"/>
            <person name="Wu L."/>
            <person name="Ma J."/>
        </authorList>
    </citation>
    <scope>NUCLEOTIDE SEQUENCE [LARGE SCALE GENOMIC DNA]</scope>
    <source>
        <strain evidence="8">CGMCC 4.7289</strain>
    </source>
</reference>
<keyword evidence="3 5" id="KW-1133">Transmembrane helix</keyword>
<comment type="caution">
    <text evidence="7">The sequence shown here is derived from an EMBL/GenBank/DDBJ whole genome shotgun (WGS) entry which is preliminary data.</text>
</comment>
<dbReference type="InterPro" id="IPR036259">
    <property type="entry name" value="MFS_trans_sf"/>
</dbReference>
<feature type="transmembrane region" description="Helical" evidence="5">
    <location>
        <begin position="235"/>
        <end position="255"/>
    </location>
</feature>
<accession>A0ABV8LI20</accession>
<gene>
    <name evidence="7" type="ORF">ACFOZ4_08135</name>
</gene>
<feature type="transmembrane region" description="Helical" evidence="5">
    <location>
        <begin position="87"/>
        <end position="110"/>
    </location>
</feature>
<evidence type="ECO:0000256" key="5">
    <source>
        <dbReference type="SAM" id="Phobius"/>
    </source>
</evidence>
<dbReference type="PRINTS" id="PR01036">
    <property type="entry name" value="TCRTETB"/>
</dbReference>
<dbReference type="PANTHER" id="PTHR42718:SF39">
    <property type="entry name" value="ACTINORHODIN TRANSPORTER-RELATED"/>
    <property type="match status" value="1"/>
</dbReference>
<dbReference type="PANTHER" id="PTHR42718">
    <property type="entry name" value="MAJOR FACILITATOR SUPERFAMILY MULTIDRUG TRANSPORTER MFSC"/>
    <property type="match status" value="1"/>
</dbReference>
<dbReference type="RefSeq" id="WP_253757648.1">
    <property type="nucleotide sequence ID" value="NZ_JAMZDZ010000001.1"/>
</dbReference>
<feature type="domain" description="Major facilitator superfamily (MFS) profile" evidence="6">
    <location>
        <begin position="21"/>
        <end position="457"/>
    </location>
</feature>
<keyword evidence="8" id="KW-1185">Reference proteome</keyword>
<evidence type="ECO:0000259" key="6">
    <source>
        <dbReference type="PROSITE" id="PS50850"/>
    </source>
</evidence>
<comment type="subcellular location">
    <subcellularLocation>
        <location evidence="1">Cell membrane</location>
        <topology evidence="1">Multi-pass membrane protein</topology>
    </subcellularLocation>
</comment>
<dbReference type="Proteomes" id="UP001595816">
    <property type="component" value="Unassembled WGS sequence"/>
</dbReference>
<proteinExistence type="predicted"/>
<name>A0ABV8LI20_9ACTN</name>
<dbReference type="SUPFAM" id="SSF103473">
    <property type="entry name" value="MFS general substrate transporter"/>
    <property type="match status" value="1"/>
</dbReference>
<evidence type="ECO:0000256" key="3">
    <source>
        <dbReference type="ARBA" id="ARBA00022989"/>
    </source>
</evidence>
<protein>
    <submittedName>
        <fullName evidence="7">MFS transporter</fullName>
    </submittedName>
</protein>
<evidence type="ECO:0000256" key="4">
    <source>
        <dbReference type="ARBA" id="ARBA00023136"/>
    </source>
</evidence>
<feature type="transmembrane region" description="Helical" evidence="5">
    <location>
        <begin position="55"/>
        <end position="75"/>
    </location>
</feature>
<dbReference type="Pfam" id="PF07690">
    <property type="entry name" value="MFS_1"/>
    <property type="match status" value="1"/>
</dbReference>
<feature type="transmembrane region" description="Helical" evidence="5">
    <location>
        <begin position="275"/>
        <end position="300"/>
    </location>
</feature>
<feature type="transmembrane region" description="Helical" evidence="5">
    <location>
        <begin position="410"/>
        <end position="427"/>
    </location>
</feature>
<evidence type="ECO:0000313" key="8">
    <source>
        <dbReference type="Proteomes" id="UP001595816"/>
    </source>
</evidence>
<dbReference type="CDD" id="cd17321">
    <property type="entry name" value="MFS_MMR_MDR_like"/>
    <property type="match status" value="1"/>
</dbReference>
<feature type="transmembrane region" description="Helical" evidence="5">
    <location>
        <begin position="149"/>
        <end position="175"/>
    </location>
</feature>
<dbReference type="Gene3D" id="1.20.1720.10">
    <property type="entry name" value="Multidrug resistance protein D"/>
    <property type="match status" value="1"/>
</dbReference>
<keyword evidence="4 5" id="KW-0472">Membrane</keyword>
<feature type="transmembrane region" description="Helical" evidence="5">
    <location>
        <begin position="181"/>
        <end position="198"/>
    </location>
</feature>
<sequence>MTATLTSPEVTSRGGSTPRGVMPVLLTATFMTALDFFIVNVALPAVQLDLRAGPAALQWVVAGYGLALAAGLITGGRLGDLYGRRRIFGLGLALFTVASMLCGLALSSGFLVGARVLQGLGAALMMPQTLAILRTAVPLWAQPKAFARYGLTLGLGAVFGQVIGGLLIKAGLFGLDWRMCFLINLPIGVAALVKLRTLPESRAVGGRLDLVGVLLVTAALVTLVLPLIQGPEQDWPLWTWLSLAGSAVLFGAFGVHQSRQAHPLVNPRLFRQPAFGKGLLAVQLFWMGQASFFLILALYLQFGRGLSALESGTVFMAIGAGYLLTSTNAHRFAARLGRHVLTVGALIMVAGLASMAVAAGHGIGWLLPGLAIDGIGMGLALAPLTTTVLAKVAPEHAGSASGVLSTVNQTGNAVGVALIGIVFYQAADYTGGFQAGLIALCVLELALAGLVQLLPRR</sequence>
<dbReference type="EMBL" id="JBHSAY010000005">
    <property type="protein sequence ID" value="MFC4130571.1"/>
    <property type="molecule type" value="Genomic_DNA"/>
</dbReference>
<dbReference type="InterPro" id="IPR011701">
    <property type="entry name" value="MFS"/>
</dbReference>
<organism evidence="7 8">
    <name type="scientific">Hamadaea flava</name>
    <dbReference type="NCBI Taxonomy" id="1742688"/>
    <lineage>
        <taxon>Bacteria</taxon>
        <taxon>Bacillati</taxon>
        <taxon>Actinomycetota</taxon>
        <taxon>Actinomycetes</taxon>
        <taxon>Micromonosporales</taxon>
        <taxon>Micromonosporaceae</taxon>
        <taxon>Hamadaea</taxon>
    </lineage>
</organism>
<dbReference type="Gene3D" id="1.20.1250.20">
    <property type="entry name" value="MFS general substrate transporter like domains"/>
    <property type="match status" value="1"/>
</dbReference>
<dbReference type="PROSITE" id="PS50850">
    <property type="entry name" value="MFS"/>
    <property type="match status" value="1"/>
</dbReference>
<evidence type="ECO:0000256" key="2">
    <source>
        <dbReference type="ARBA" id="ARBA00022692"/>
    </source>
</evidence>
<evidence type="ECO:0000256" key="1">
    <source>
        <dbReference type="ARBA" id="ARBA00004651"/>
    </source>
</evidence>